<keyword evidence="1 3" id="KW-0479">Metal-binding</keyword>
<proteinExistence type="predicted"/>
<feature type="domain" description="B box-type" evidence="5">
    <location>
        <begin position="3"/>
        <end position="44"/>
    </location>
</feature>
<dbReference type="PROSITE" id="PS50119">
    <property type="entry name" value="ZF_BBOX"/>
    <property type="match status" value="1"/>
</dbReference>
<dbReference type="Proteomes" id="UP000261340">
    <property type="component" value="Unplaced"/>
</dbReference>
<dbReference type="Gene3D" id="2.60.120.920">
    <property type="match status" value="1"/>
</dbReference>
<dbReference type="PROSITE" id="PS50188">
    <property type="entry name" value="B302_SPRY"/>
    <property type="match status" value="1"/>
</dbReference>
<dbReference type="InterPro" id="IPR003879">
    <property type="entry name" value="Butyrophylin_SPRY"/>
</dbReference>
<dbReference type="CDD" id="cd12893">
    <property type="entry name" value="SPRY_PRY_TRIM35"/>
    <property type="match status" value="1"/>
</dbReference>
<evidence type="ECO:0000313" key="7">
    <source>
        <dbReference type="Ensembl" id="ENSACIP00000022507.1"/>
    </source>
</evidence>
<dbReference type="SUPFAM" id="SSF49899">
    <property type="entry name" value="Concanavalin A-like lectins/glucanases"/>
    <property type="match status" value="1"/>
</dbReference>
<dbReference type="Ensembl" id="ENSACIT00000023109.1">
    <property type="protein sequence ID" value="ENSACIP00000022507.1"/>
    <property type="gene ID" value="ENSACIG00000017520.1"/>
</dbReference>
<dbReference type="FunFam" id="2.60.120.920:FF:000004">
    <property type="entry name" value="Butyrophilin subfamily 1 member A1"/>
    <property type="match status" value="1"/>
</dbReference>
<evidence type="ECO:0000259" key="5">
    <source>
        <dbReference type="PROSITE" id="PS50119"/>
    </source>
</evidence>
<dbReference type="Pfam" id="PF13765">
    <property type="entry name" value="PRY"/>
    <property type="match status" value="1"/>
</dbReference>
<keyword evidence="1 3" id="KW-0863">Zinc-finger</keyword>
<dbReference type="InterPro" id="IPR003877">
    <property type="entry name" value="SPRY_dom"/>
</dbReference>
<evidence type="ECO:0000313" key="8">
    <source>
        <dbReference type="Proteomes" id="UP000261340"/>
    </source>
</evidence>
<evidence type="ECO:0000259" key="6">
    <source>
        <dbReference type="PROSITE" id="PS50188"/>
    </source>
</evidence>
<dbReference type="SMART" id="SM00589">
    <property type="entry name" value="PRY"/>
    <property type="match status" value="1"/>
</dbReference>
<evidence type="ECO:0000256" key="4">
    <source>
        <dbReference type="SAM" id="Coils"/>
    </source>
</evidence>
<evidence type="ECO:0008006" key="9">
    <source>
        <dbReference type="Google" id="ProtNLM"/>
    </source>
</evidence>
<dbReference type="PANTHER" id="PTHR24103">
    <property type="entry name" value="E3 UBIQUITIN-PROTEIN LIGASE TRIM"/>
    <property type="match status" value="1"/>
</dbReference>
<reference evidence="7" key="2">
    <citation type="submission" date="2025-09" db="UniProtKB">
        <authorList>
            <consortium name="Ensembl"/>
        </authorList>
    </citation>
    <scope>IDENTIFICATION</scope>
</reference>
<dbReference type="SUPFAM" id="SSF57845">
    <property type="entry name" value="B-box zinc-binding domain"/>
    <property type="match status" value="1"/>
</dbReference>
<dbReference type="Gene3D" id="3.30.160.60">
    <property type="entry name" value="Classic Zinc Finger"/>
    <property type="match status" value="1"/>
</dbReference>
<accession>A0A3Q0SHK3</accession>
<protein>
    <recommendedName>
        <fullName evidence="9">Tripartite motif containing 35-13</fullName>
    </recommendedName>
</protein>
<dbReference type="InterPro" id="IPR013320">
    <property type="entry name" value="ConA-like_dom_sf"/>
</dbReference>
<name>A0A3Q0SHK3_AMPCI</name>
<dbReference type="OMA" id="MKEMVSC"/>
<dbReference type="PRINTS" id="PR01407">
    <property type="entry name" value="BUTYPHLNCDUF"/>
</dbReference>
<evidence type="ECO:0000256" key="1">
    <source>
        <dbReference type="ARBA" id="ARBA00022771"/>
    </source>
</evidence>
<feature type="coiled-coil region" evidence="4">
    <location>
        <begin position="45"/>
        <end position="151"/>
    </location>
</feature>
<dbReference type="STRING" id="61819.ENSACIP00000022507"/>
<dbReference type="InterPro" id="IPR000315">
    <property type="entry name" value="Znf_B-box"/>
</dbReference>
<evidence type="ECO:0000256" key="3">
    <source>
        <dbReference type="PROSITE-ProRule" id="PRU00024"/>
    </source>
</evidence>
<organism evidence="7 8">
    <name type="scientific">Amphilophus citrinellus</name>
    <name type="common">Midas cichlid</name>
    <name type="synonym">Cichlasoma citrinellum</name>
    <dbReference type="NCBI Taxonomy" id="61819"/>
    <lineage>
        <taxon>Eukaryota</taxon>
        <taxon>Metazoa</taxon>
        <taxon>Chordata</taxon>
        <taxon>Craniata</taxon>
        <taxon>Vertebrata</taxon>
        <taxon>Euteleostomi</taxon>
        <taxon>Actinopterygii</taxon>
        <taxon>Neopterygii</taxon>
        <taxon>Teleostei</taxon>
        <taxon>Neoteleostei</taxon>
        <taxon>Acanthomorphata</taxon>
        <taxon>Ovalentaria</taxon>
        <taxon>Cichlomorphae</taxon>
        <taxon>Cichliformes</taxon>
        <taxon>Cichlidae</taxon>
        <taxon>New World cichlids</taxon>
        <taxon>Cichlasomatinae</taxon>
        <taxon>Heroini</taxon>
        <taxon>Amphilophus</taxon>
    </lineage>
</organism>
<keyword evidence="4" id="KW-0175">Coiled coil</keyword>
<dbReference type="InterPro" id="IPR043136">
    <property type="entry name" value="B30.2/SPRY_sf"/>
</dbReference>
<dbReference type="Pfam" id="PF00643">
    <property type="entry name" value="zf-B_box"/>
    <property type="match status" value="1"/>
</dbReference>
<dbReference type="InterPro" id="IPR050143">
    <property type="entry name" value="TRIM/RBCC"/>
</dbReference>
<dbReference type="GeneTree" id="ENSGT00970000193381"/>
<sequence>VEPSEPLCSLHSEKLRLFCLDHQQPACVVCRDSKAHKNHNFSPIEEAAQDHRKELQRRLKPLQDKLKSFEQAKVKYDQTAEHIKIQAQQTERQIKEQFKKFHQFLQEEEEARIAVLREEKELKFRNMKEKTEALSKEIAALSETIRATEEQVRAEDVLFLHNYKPAAEQIQERLLLEEPELVSGALVDVAKHLGNLTFSIWAKMKEVVSYTPVILDPNTAHPELMLSEDLTSVRHANKQNLPDNLERFDYHPVVLGSEGFATGIHCWDVEVRNDKYWCVGMVKASVCKKGRVLTGFWEIYFDEGRYIAGSPPLSQKVLSVKNLQRVRVQLDCDRGKLSFFDLDTSTHIHTFKHTFTEKLFPYIETKNQQVKILPSAVKVEKQMTALPRGFWSGF</sequence>
<dbReference type="SMART" id="SM00336">
    <property type="entry name" value="BBOX"/>
    <property type="match status" value="1"/>
</dbReference>
<dbReference type="SMART" id="SM00449">
    <property type="entry name" value="SPRY"/>
    <property type="match status" value="1"/>
</dbReference>
<dbReference type="Pfam" id="PF00622">
    <property type="entry name" value="SPRY"/>
    <property type="match status" value="1"/>
</dbReference>
<keyword evidence="2" id="KW-0862">Zinc</keyword>
<keyword evidence="8" id="KW-1185">Reference proteome</keyword>
<dbReference type="GO" id="GO:0008270">
    <property type="term" value="F:zinc ion binding"/>
    <property type="evidence" value="ECO:0007669"/>
    <property type="project" value="UniProtKB-KW"/>
</dbReference>
<reference evidence="7" key="1">
    <citation type="submission" date="2025-08" db="UniProtKB">
        <authorList>
            <consortium name="Ensembl"/>
        </authorList>
    </citation>
    <scope>IDENTIFICATION</scope>
</reference>
<dbReference type="InterPro" id="IPR001870">
    <property type="entry name" value="B30.2/SPRY"/>
</dbReference>
<feature type="domain" description="B30.2/SPRY" evidence="6">
    <location>
        <begin position="193"/>
        <end position="379"/>
    </location>
</feature>
<dbReference type="InterPro" id="IPR006574">
    <property type="entry name" value="PRY"/>
</dbReference>
<dbReference type="AlphaFoldDB" id="A0A3Q0SHK3"/>
<evidence type="ECO:0000256" key="2">
    <source>
        <dbReference type="ARBA" id="ARBA00022833"/>
    </source>
</evidence>